<dbReference type="AlphaFoldDB" id="A0A1F5E5I0"/>
<reference evidence="1 2" key="1">
    <citation type="journal article" date="2016" name="Nat. Commun.">
        <title>Thousands of microbial genomes shed light on interconnected biogeochemical processes in an aquifer system.</title>
        <authorList>
            <person name="Anantharaman K."/>
            <person name="Brown C.T."/>
            <person name="Hug L.A."/>
            <person name="Sharon I."/>
            <person name="Castelle C.J."/>
            <person name="Probst A.J."/>
            <person name="Thomas B.C."/>
            <person name="Singh A."/>
            <person name="Wilkins M.J."/>
            <person name="Karaoz U."/>
            <person name="Brodie E.L."/>
            <person name="Williams K.H."/>
            <person name="Hubbard S.S."/>
            <person name="Banfield J.F."/>
        </authorList>
    </citation>
    <scope>NUCLEOTIDE SEQUENCE [LARGE SCALE GENOMIC DNA]</scope>
</reference>
<organism evidence="1 2">
    <name type="scientific">Candidatus Beckwithbacteria bacterium RBG_13_42_9</name>
    <dbReference type="NCBI Taxonomy" id="1797457"/>
    <lineage>
        <taxon>Bacteria</taxon>
        <taxon>Candidatus Beckwithiibacteriota</taxon>
    </lineage>
</organism>
<name>A0A1F5E5I0_9BACT</name>
<evidence type="ECO:0000313" key="2">
    <source>
        <dbReference type="Proteomes" id="UP000177006"/>
    </source>
</evidence>
<dbReference type="Proteomes" id="UP000177006">
    <property type="component" value="Unassembled WGS sequence"/>
</dbReference>
<gene>
    <name evidence="1" type="ORF">A2160_04970</name>
</gene>
<proteinExistence type="predicted"/>
<evidence type="ECO:0000313" key="1">
    <source>
        <dbReference type="EMBL" id="OGD62635.1"/>
    </source>
</evidence>
<dbReference type="EMBL" id="MEZK01000019">
    <property type="protein sequence ID" value="OGD62635.1"/>
    <property type="molecule type" value="Genomic_DNA"/>
</dbReference>
<sequence length="116" mass="12721">MGNLIEIKIGGKADPTVIRALVGSENTNQMFRYRAIGDTITLEPITHFDDPWGIPTVDPKTPGVEDGLLVCLHNLDQPTLVIDGQVTDPDHRQAKEQTFHALQALLEDTPIVVSLI</sequence>
<accession>A0A1F5E5I0</accession>
<protein>
    <submittedName>
        <fullName evidence="1">Uncharacterized protein</fullName>
    </submittedName>
</protein>
<comment type="caution">
    <text evidence="1">The sequence shown here is derived from an EMBL/GenBank/DDBJ whole genome shotgun (WGS) entry which is preliminary data.</text>
</comment>